<dbReference type="AlphaFoldDB" id="A0A835IRH9"/>
<evidence type="ECO:0000313" key="2">
    <source>
        <dbReference type="EMBL" id="KAF9621342.1"/>
    </source>
</evidence>
<dbReference type="EMBL" id="JADFTS010000002">
    <property type="protein sequence ID" value="KAF9621342.1"/>
    <property type="molecule type" value="Genomic_DNA"/>
</dbReference>
<reference evidence="2 3" key="1">
    <citation type="submission" date="2020-10" db="EMBL/GenBank/DDBJ databases">
        <title>The Coptis chinensis genome and diversification of protoberbering-type alkaloids.</title>
        <authorList>
            <person name="Wang B."/>
            <person name="Shu S."/>
            <person name="Song C."/>
            <person name="Liu Y."/>
        </authorList>
    </citation>
    <scope>NUCLEOTIDE SEQUENCE [LARGE SCALE GENOMIC DNA]</scope>
    <source>
        <strain evidence="2">HL-2020</strain>
        <tissue evidence="2">Leaf</tissue>
    </source>
</reference>
<proteinExistence type="predicted"/>
<feature type="region of interest" description="Disordered" evidence="1">
    <location>
        <begin position="1"/>
        <end position="34"/>
    </location>
</feature>
<organism evidence="2 3">
    <name type="scientific">Coptis chinensis</name>
    <dbReference type="NCBI Taxonomy" id="261450"/>
    <lineage>
        <taxon>Eukaryota</taxon>
        <taxon>Viridiplantae</taxon>
        <taxon>Streptophyta</taxon>
        <taxon>Embryophyta</taxon>
        <taxon>Tracheophyta</taxon>
        <taxon>Spermatophyta</taxon>
        <taxon>Magnoliopsida</taxon>
        <taxon>Ranunculales</taxon>
        <taxon>Ranunculaceae</taxon>
        <taxon>Coptidoideae</taxon>
        <taxon>Coptis</taxon>
    </lineage>
</organism>
<sequence length="103" mass="11432">MHGAGSVRQPDEPVVEDDDDKDDDEGQGKWMRPESSFLDMEMAVVDQSRAEILFVISKPDVFKSPGRAKRHRISDDAGWCVKIKGEVKKTKAGDGDIVSPSWS</sequence>
<protein>
    <submittedName>
        <fullName evidence="2">Uncharacterized protein</fullName>
    </submittedName>
</protein>
<evidence type="ECO:0000313" key="3">
    <source>
        <dbReference type="Proteomes" id="UP000631114"/>
    </source>
</evidence>
<evidence type="ECO:0000256" key="1">
    <source>
        <dbReference type="SAM" id="MobiDB-lite"/>
    </source>
</evidence>
<keyword evidence="3" id="KW-1185">Reference proteome</keyword>
<accession>A0A835IRH9</accession>
<comment type="caution">
    <text evidence="2">The sequence shown here is derived from an EMBL/GenBank/DDBJ whole genome shotgun (WGS) entry which is preliminary data.</text>
</comment>
<name>A0A835IRH9_9MAGN</name>
<gene>
    <name evidence="2" type="ORF">IFM89_019428</name>
</gene>
<feature type="compositionally biased region" description="Acidic residues" evidence="1">
    <location>
        <begin position="13"/>
        <end position="25"/>
    </location>
</feature>
<dbReference type="Proteomes" id="UP000631114">
    <property type="component" value="Unassembled WGS sequence"/>
</dbReference>